<dbReference type="RefSeq" id="XP_046076606.1">
    <property type="nucleotide sequence ID" value="XM_046219273.1"/>
</dbReference>
<name>A0AAD4L3L6_9EURO</name>
<dbReference type="InterPro" id="IPR011990">
    <property type="entry name" value="TPR-like_helical_dom_sf"/>
</dbReference>
<reference evidence="3" key="1">
    <citation type="submission" date="2021-12" db="EMBL/GenBank/DDBJ databases">
        <title>Convergent genome expansion in fungi linked to evolution of root-endophyte symbiosis.</title>
        <authorList>
            <consortium name="DOE Joint Genome Institute"/>
            <person name="Ke Y.-H."/>
            <person name="Bonito G."/>
            <person name="Liao H.-L."/>
            <person name="Looney B."/>
            <person name="Rojas-Flechas A."/>
            <person name="Nash J."/>
            <person name="Hameed K."/>
            <person name="Schadt C."/>
            <person name="Martin F."/>
            <person name="Crous P.W."/>
            <person name="Miettinen O."/>
            <person name="Magnuson J.K."/>
            <person name="Labbe J."/>
            <person name="Jacobson D."/>
            <person name="Doktycz M.J."/>
            <person name="Veneault-Fourrey C."/>
            <person name="Kuo A."/>
            <person name="Mondo S."/>
            <person name="Calhoun S."/>
            <person name="Riley R."/>
            <person name="Ohm R."/>
            <person name="LaButti K."/>
            <person name="Andreopoulos B."/>
            <person name="Pangilinan J."/>
            <person name="Nolan M."/>
            <person name="Tritt A."/>
            <person name="Clum A."/>
            <person name="Lipzen A."/>
            <person name="Daum C."/>
            <person name="Barry K."/>
            <person name="Grigoriev I.V."/>
            <person name="Vilgalys R."/>
        </authorList>
    </citation>
    <scope>NUCLEOTIDE SEQUENCE</scope>
    <source>
        <strain evidence="3">PMI_201</strain>
    </source>
</reference>
<dbReference type="Pfam" id="PF13424">
    <property type="entry name" value="TPR_12"/>
    <property type="match status" value="2"/>
</dbReference>
<dbReference type="PANTHER" id="PTHR46082">
    <property type="entry name" value="ATP/GTP-BINDING PROTEIN-RELATED"/>
    <property type="match status" value="1"/>
</dbReference>
<dbReference type="Pfam" id="PF00931">
    <property type="entry name" value="NB-ARC"/>
    <property type="match status" value="1"/>
</dbReference>
<keyword evidence="4" id="KW-1185">Reference proteome</keyword>
<dbReference type="GO" id="GO:0003824">
    <property type="term" value="F:catalytic activity"/>
    <property type="evidence" value="ECO:0007669"/>
    <property type="project" value="InterPro"/>
</dbReference>
<dbReference type="Proteomes" id="UP001201262">
    <property type="component" value="Unassembled WGS sequence"/>
</dbReference>
<dbReference type="SMART" id="SM00028">
    <property type="entry name" value="TPR"/>
    <property type="match status" value="5"/>
</dbReference>
<evidence type="ECO:0000313" key="3">
    <source>
        <dbReference type="EMBL" id="KAH8703588.1"/>
    </source>
</evidence>
<dbReference type="GO" id="GO:0043531">
    <property type="term" value="F:ADP binding"/>
    <property type="evidence" value="ECO:0007669"/>
    <property type="project" value="InterPro"/>
</dbReference>
<dbReference type="InterPro" id="IPR019734">
    <property type="entry name" value="TPR_rpt"/>
</dbReference>
<evidence type="ECO:0000259" key="2">
    <source>
        <dbReference type="Pfam" id="PF00931"/>
    </source>
</evidence>
<dbReference type="InterPro" id="IPR053137">
    <property type="entry name" value="NLR-like"/>
</dbReference>
<dbReference type="SUPFAM" id="SSF48452">
    <property type="entry name" value="TPR-like"/>
    <property type="match status" value="2"/>
</dbReference>
<dbReference type="Gene3D" id="1.25.40.10">
    <property type="entry name" value="Tetratricopeptide repeat domain"/>
    <property type="match status" value="2"/>
</dbReference>
<dbReference type="EMBL" id="JAJTJA010000002">
    <property type="protein sequence ID" value="KAH8703588.1"/>
    <property type="molecule type" value="Genomic_DNA"/>
</dbReference>
<organism evidence="3 4">
    <name type="scientific">Talaromyces proteolyticus</name>
    <dbReference type="NCBI Taxonomy" id="1131652"/>
    <lineage>
        <taxon>Eukaryota</taxon>
        <taxon>Fungi</taxon>
        <taxon>Dikarya</taxon>
        <taxon>Ascomycota</taxon>
        <taxon>Pezizomycotina</taxon>
        <taxon>Eurotiomycetes</taxon>
        <taxon>Eurotiomycetidae</taxon>
        <taxon>Eurotiales</taxon>
        <taxon>Trichocomaceae</taxon>
        <taxon>Talaromyces</taxon>
        <taxon>Talaromyces sect. Bacilispori</taxon>
    </lineage>
</organism>
<dbReference type="SUPFAM" id="SSF52540">
    <property type="entry name" value="P-loop containing nucleoside triphosphate hydrolases"/>
    <property type="match status" value="1"/>
</dbReference>
<feature type="domain" description="NB-ARC" evidence="2">
    <location>
        <begin position="267"/>
        <end position="437"/>
    </location>
</feature>
<evidence type="ECO:0000256" key="1">
    <source>
        <dbReference type="SAM" id="MobiDB-lite"/>
    </source>
</evidence>
<dbReference type="PANTHER" id="PTHR46082:SF11">
    <property type="entry name" value="AAA+ ATPASE DOMAIN-CONTAINING PROTEIN-RELATED"/>
    <property type="match status" value="1"/>
</dbReference>
<gene>
    <name evidence="3" type="ORF">BGW36DRAFT_414071</name>
</gene>
<dbReference type="NCBIfam" id="NF040586">
    <property type="entry name" value="FxSxx_TPR"/>
    <property type="match status" value="1"/>
</dbReference>
<dbReference type="GeneID" id="70249560"/>
<dbReference type="AlphaFoldDB" id="A0AAD4L3L6"/>
<proteinExistence type="predicted"/>
<dbReference type="Gene3D" id="3.40.50.1580">
    <property type="entry name" value="Nucleoside phosphorylase domain"/>
    <property type="match status" value="1"/>
</dbReference>
<comment type="caution">
    <text evidence="3">The sequence shown here is derived from an EMBL/GenBank/DDBJ whole genome shotgun (WGS) entry which is preliminary data.</text>
</comment>
<evidence type="ECO:0000313" key="4">
    <source>
        <dbReference type="Proteomes" id="UP001201262"/>
    </source>
</evidence>
<dbReference type="InterPro" id="IPR027417">
    <property type="entry name" value="P-loop_NTPase"/>
</dbReference>
<feature type="region of interest" description="Disordered" evidence="1">
    <location>
        <begin position="948"/>
        <end position="984"/>
    </location>
</feature>
<dbReference type="InterPro" id="IPR035994">
    <property type="entry name" value="Nucleoside_phosphorylase_sf"/>
</dbReference>
<dbReference type="GO" id="GO:0009116">
    <property type="term" value="P:nucleoside metabolic process"/>
    <property type="evidence" value="ECO:0007669"/>
    <property type="project" value="InterPro"/>
</dbReference>
<dbReference type="InterPro" id="IPR002182">
    <property type="entry name" value="NB-ARC"/>
</dbReference>
<protein>
    <submittedName>
        <fullName evidence="3">Kinesin light chain</fullName>
    </submittedName>
</protein>
<dbReference type="Gene3D" id="3.40.50.300">
    <property type="entry name" value="P-loop containing nucleotide triphosphate hydrolases"/>
    <property type="match status" value="1"/>
</dbReference>
<dbReference type="Pfam" id="PF13374">
    <property type="entry name" value="TPR_10"/>
    <property type="match status" value="2"/>
</dbReference>
<dbReference type="SUPFAM" id="SSF53167">
    <property type="entry name" value="Purine and uridine phosphorylases"/>
    <property type="match status" value="1"/>
</dbReference>
<accession>A0AAD4L3L6</accession>
<sequence length="1019" mass="115291">MLGTFPSLEFGLMVGIGGGVPSKGTDIRLGDVVVSIPTATSGGIIQYDYGKSLRHGRFQRTGSLNKPPQFLLTAVSQLRSDSLRGERAAAETLSNILEKHQEIRENFSRPDKDWLFKSEYYHQGSNDNIDCSTCDQTQLVNRVPRLTDDPYIHYGLIASGNQVMKDAKSRDSIARDMDTSILCFEMEAAGIVDQLPCLVIRGICDYCDSHKHKQWQGYAALSAAAYARSLLGVVPVHQRDGGRKKEEITVRHWTVPFRRNNQFVGRQNEIDELEELISTPDGPQELAISGLGGVGKTQIALELAYRIRDRDAEYSIFWVPCISRASVEQAYISIAQEIGLQGVDPAEVKNQVNAYLNQKSARKWLLIFDNADDVDMWVNGASALKDSLPENENGRILFTSRNHRLAVDLASPHVISITELDEDTGWAFLQKSLIQKDLLNNRDIYVSLLEHLAFLPLAISQAVAFINRNGISLEDYIMLLKEQEPELIELLSDDFQDKWRYNDIQNPIATTWWISFQQIQNTNNLAADYLSFMACINPRDIPLSILPEAASKRTMIDALGLLKSYSFITEQTRNRSLSLHRLVHLATRNWMRKNQRLSMQVLKAADRLNQVFPDNEDVNRTLWRELLPHALVLIQESEFQWGQAKYVDLVDKIGCCLFSDGRYNEGAVILEKSVQAQNENSGTTSLAILESKVNLALIYCSQGRLKDAENLQRQALDICSKTLGLESHHTLRVMNDLAMTYHAQGKWKEAENLLIQVTETDMQAREPRFAFRYMNNLALIYQSLEKWKESEDLLVQVVETEKEVLGPEHPDTLTSMSNLTSTYRSQEKWEEAQDLQGYVLGLQKRILGPEHPSTLLSMQNLAATYWPQGKLKEAEDLLLNVIEVFGPEHPHTLIVMLFLSEILKDQEENQSSLNFLEDCVELHNRVLGPEHSNSRDATSALNHWKEKHSLPKTHPQEPAAKSPAAVVIPDPPDEKHTTSRPSHKGLTARYELILRNHPLIIASRRASSVDLDLDLEEVD</sequence>